<dbReference type="GO" id="GO:0004674">
    <property type="term" value="F:protein serine/threonine kinase activity"/>
    <property type="evidence" value="ECO:0007669"/>
    <property type="project" value="InterPro"/>
</dbReference>
<dbReference type="InterPro" id="IPR008271">
    <property type="entry name" value="Ser/Thr_kinase_AS"/>
</dbReference>
<organism evidence="2 3">
    <name type="scientific">Ditylenchus dipsaci</name>
    <dbReference type="NCBI Taxonomy" id="166011"/>
    <lineage>
        <taxon>Eukaryota</taxon>
        <taxon>Metazoa</taxon>
        <taxon>Ecdysozoa</taxon>
        <taxon>Nematoda</taxon>
        <taxon>Chromadorea</taxon>
        <taxon>Rhabditida</taxon>
        <taxon>Tylenchina</taxon>
        <taxon>Tylenchomorpha</taxon>
        <taxon>Sphaerularioidea</taxon>
        <taxon>Anguinidae</taxon>
        <taxon>Anguininae</taxon>
        <taxon>Ditylenchus</taxon>
    </lineage>
</organism>
<dbReference type="Proteomes" id="UP000887574">
    <property type="component" value="Unplaced"/>
</dbReference>
<dbReference type="PROSITE" id="PS50011">
    <property type="entry name" value="PROTEIN_KINASE_DOM"/>
    <property type="match status" value="1"/>
</dbReference>
<dbReference type="PANTHER" id="PTHR24348:SF45">
    <property type="entry name" value="PROTEIN KINASE DOMAIN-CONTAINING PROTEIN"/>
    <property type="match status" value="1"/>
</dbReference>
<evidence type="ECO:0000313" key="3">
    <source>
        <dbReference type="WBParaSite" id="jg12022"/>
    </source>
</evidence>
<protein>
    <submittedName>
        <fullName evidence="3">Protein kinase domain-containing protein</fullName>
    </submittedName>
</protein>
<dbReference type="Gene3D" id="1.10.510.10">
    <property type="entry name" value="Transferase(Phosphotransferase) domain 1"/>
    <property type="match status" value="1"/>
</dbReference>
<accession>A0A915CSN3</accession>
<dbReference type="GO" id="GO:0034727">
    <property type="term" value="P:piecemeal microautophagy of the nucleus"/>
    <property type="evidence" value="ECO:0007669"/>
    <property type="project" value="TreeGrafter"/>
</dbReference>
<dbReference type="GO" id="GO:0005829">
    <property type="term" value="C:cytosol"/>
    <property type="evidence" value="ECO:0007669"/>
    <property type="project" value="TreeGrafter"/>
</dbReference>
<dbReference type="SUPFAM" id="SSF56112">
    <property type="entry name" value="Protein kinase-like (PK-like)"/>
    <property type="match status" value="1"/>
</dbReference>
<feature type="domain" description="Protein kinase" evidence="1">
    <location>
        <begin position="1"/>
        <end position="197"/>
    </location>
</feature>
<dbReference type="AlphaFoldDB" id="A0A915CSN3"/>
<dbReference type="SUPFAM" id="SSF53098">
    <property type="entry name" value="Ribonuclease H-like"/>
    <property type="match status" value="1"/>
</dbReference>
<dbReference type="PANTHER" id="PTHR24348">
    <property type="entry name" value="SERINE/THREONINE-PROTEIN KINASE UNC-51-RELATED"/>
    <property type="match status" value="1"/>
</dbReference>
<dbReference type="GO" id="GO:0005776">
    <property type="term" value="C:autophagosome"/>
    <property type="evidence" value="ECO:0007669"/>
    <property type="project" value="TreeGrafter"/>
</dbReference>
<proteinExistence type="predicted"/>
<dbReference type="Pfam" id="PF00069">
    <property type="entry name" value="Pkinase"/>
    <property type="match status" value="1"/>
</dbReference>
<evidence type="ECO:0000313" key="2">
    <source>
        <dbReference type="Proteomes" id="UP000887574"/>
    </source>
</evidence>
<dbReference type="InterPro" id="IPR045269">
    <property type="entry name" value="Atg1-like"/>
</dbReference>
<dbReference type="GO" id="GO:0000422">
    <property type="term" value="P:autophagy of mitochondrion"/>
    <property type="evidence" value="ECO:0007669"/>
    <property type="project" value="TreeGrafter"/>
</dbReference>
<dbReference type="PROSITE" id="PS00108">
    <property type="entry name" value="PROTEIN_KINASE_ST"/>
    <property type="match status" value="1"/>
</dbReference>
<dbReference type="WBParaSite" id="jg12022">
    <property type="protein sequence ID" value="jg12022"/>
    <property type="gene ID" value="jg12022"/>
</dbReference>
<dbReference type="GO" id="GO:0010508">
    <property type="term" value="P:positive regulation of autophagy"/>
    <property type="evidence" value="ECO:0007669"/>
    <property type="project" value="TreeGrafter"/>
</dbReference>
<dbReference type="GO" id="GO:0061709">
    <property type="term" value="P:reticulophagy"/>
    <property type="evidence" value="ECO:0007669"/>
    <property type="project" value="TreeGrafter"/>
</dbReference>
<dbReference type="InterPro" id="IPR000719">
    <property type="entry name" value="Prot_kinase_dom"/>
</dbReference>
<dbReference type="GO" id="GO:0005524">
    <property type="term" value="F:ATP binding"/>
    <property type="evidence" value="ECO:0007669"/>
    <property type="project" value="InterPro"/>
</dbReference>
<dbReference type="GO" id="GO:0042594">
    <property type="term" value="P:response to starvation"/>
    <property type="evidence" value="ECO:0007669"/>
    <property type="project" value="TreeGrafter"/>
</dbReference>
<dbReference type="GO" id="GO:0000045">
    <property type="term" value="P:autophagosome assembly"/>
    <property type="evidence" value="ECO:0007669"/>
    <property type="project" value="TreeGrafter"/>
</dbReference>
<dbReference type="GO" id="GO:0048675">
    <property type="term" value="P:axon extension"/>
    <property type="evidence" value="ECO:0007669"/>
    <property type="project" value="TreeGrafter"/>
</dbReference>
<dbReference type="SMART" id="SM00220">
    <property type="entry name" value="S_TKc"/>
    <property type="match status" value="1"/>
</dbReference>
<reference evidence="3" key="1">
    <citation type="submission" date="2022-11" db="UniProtKB">
        <authorList>
            <consortium name="WormBaseParasite"/>
        </authorList>
    </citation>
    <scope>IDENTIFICATION</scope>
</reference>
<dbReference type="GO" id="GO:0034045">
    <property type="term" value="C:phagophore assembly site membrane"/>
    <property type="evidence" value="ECO:0007669"/>
    <property type="project" value="TreeGrafter"/>
</dbReference>
<sequence length="262" mass="29921">MELCHTDLDRHLRWKAVDGRLGAEELKTVIRSIATGYYALYEKHIVHRDIKPQNILLNYDSRASIVTAKLTDFGVSRVLAEEGKLCNVAGTLFFMSPEVGANLVKLCEYDHKADMWSIGCVIYECHTGNMPFNECSLCRLFLNCAGGNYEAYELPSLPKHTDHQLELLIASLLEVDREKRLTLVNSIPVCLTAHGINEEWERVKYILAVRELSGSHTGVQINLAIKRILEEWDIKEEQCHVFLRDGAANMKKAFTSWFIFYL</sequence>
<dbReference type="InterPro" id="IPR012337">
    <property type="entry name" value="RNaseH-like_sf"/>
</dbReference>
<keyword evidence="2" id="KW-1185">Reference proteome</keyword>
<evidence type="ECO:0000259" key="1">
    <source>
        <dbReference type="PROSITE" id="PS50011"/>
    </source>
</evidence>
<dbReference type="InterPro" id="IPR011009">
    <property type="entry name" value="Kinase-like_dom_sf"/>
</dbReference>
<name>A0A915CSN3_9BILA</name>